<evidence type="ECO:0000256" key="10">
    <source>
        <dbReference type="ARBA" id="ARBA00023012"/>
    </source>
</evidence>
<dbReference type="CDD" id="cd17546">
    <property type="entry name" value="REC_hyHK_CKI1_RcsC-like"/>
    <property type="match status" value="1"/>
</dbReference>
<protein>
    <recommendedName>
        <fullName evidence="3">histidine kinase</fullName>
        <ecNumber evidence="3">2.7.13.3</ecNumber>
    </recommendedName>
</protein>
<feature type="domain" description="PAS" evidence="17">
    <location>
        <begin position="261"/>
        <end position="305"/>
    </location>
</feature>
<comment type="caution">
    <text evidence="21">The sequence shown here is derived from an EMBL/GenBank/DDBJ whole genome shotgun (WGS) entry which is preliminary data.</text>
</comment>
<dbReference type="PROSITE" id="PS50109">
    <property type="entry name" value="HIS_KIN"/>
    <property type="match status" value="1"/>
</dbReference>
<dbReference type="SMART" id="SM00448">
    <property type="entry name" value="REC"/>
    <property type="match status" value="1"/>
</dbReference>
<evidence type="ECO:0000256" key="1">
    <source>
        <dbReference type="ARBA" id="ARBA00000085"/>
    </source>
</evidence>
<comment type="catalytic activity">
    <reaction evidence="1">
        <text>ATP + protein L-histidine = ADP + protein N-phospho-L-histidine.</text>
        <dbReference type="EC" id="2.7.13.3"/>
    </reaction>
</comment>
<dbReference type="InterPro" id="IPR011006">
    <property type="entry name" value="CheY-like_superfamily"/>
</dbReference>
<dbReference type="InterPro" id="IPR013655">
    <property type="entry name" value="PAS_fold_3"/>
</dbReference>
<feature type="domain" description="PAC" evidence="18">
    <location>
        <begin position="338"/>
        <end position="388"/>
    </location>
</feature>
<dbReference type="EMBL" id="JBHSMU010000015">
    <property type="protein sequence ID" value="MFC5461067.1"/>
    <property type="molecule type" value="Genomic_DNA"/>
</dbReference>
<keyword evidence="22" id="KW-1185">Reference proteome</keyword>
<accession>A0ABW0L7X5</accession>
<evidence type="ECO:0000256" key="6">
    <source>
        <dbReference type="ARBA" id="ARBA00022692"/>
    </source>
</evidence>
<evidence type="ECO:0000256" key="9">
    <source>
        <dbReference type="ARBA" id="ARBA00022989"/>
    </source>
</evidence>
<dbReference type="SUPFAM" id="SSF47226">
    <property type="entry name" value="Histidine-containing phosphotransfer domain, HPT domain"/>
    <property type="match status" value="1"/>
</dbReference>
<evidence type="ECO:0000259" key="17">
    <source>
        <dbReference type="PROSITE" id="PS50112"/>
    </source>
</evidence>
<dbReference type="SMART" id="SM00086">
    <property type="entry name" value="PAC"/>
    <property type="match status" value="2"/>
</dbReference>
<feature type="transmembrane region" description="Helical" evidence="14">
    <location>
        <begin position="155"/>
        <end position="174"/>
    </location>
</feature>
<evidence type="ECO:0000256" key="3">
    <source>
        <dbReference type="ARBA" id="ARBA00012438"/>
    </source>
</evidence>
<dbReference type="SMART" id="SM00091">
    <property type="entry name" value="PAS"/>
    <property type="match status" value="2"/>
</dbReference>
<dbReference type="SUPFAM" id="SSF47384">
    <property type="entry name" value="Homodimeric domain of signal transducing histidine kinase"/>
    <property type="match status" value="1"/>
</dbReference>
<dbReference type="InterPro" id="IPR005467">
    <property type="entry name" value="His_kinase_dom"/>
</dbReference>
<dbReference type="InterPro" id="IPR008207">
    <property type="entry name" value="Sig_transdc_His_kin_Hpt_dom"/>
</dbReference>
<feature type="domain" description="PAC" evidence="18">
    <location>
        <begin position="472"/>
        <end position="524"/>
    </location>
</feature>
<evidence type="ECO:0000256" key="4">
    <source>
        <dbReference type="ARBA" id="ARBA00022475"/>
    </source>
</evidence>
<dbReference type="Gene3D" id="1.10.287.130">
    <property type="match status" value="1"/>
</dbReference>
<dbReference type="InterPro" id="IPR013767">
    <property type="entry name" value="PAS_fold"/>
</dbReference>
<keyword evidence="7" id="KW-0547">Nucleotide-binding</keyword>
<dbReference type="InterPro" id="IPR003661">
    <property type="entry name" value="HisK_dim/P_dom"/>
</dbReference>
<dbReference type="CDD" id="cd16922">
    <property type="entry name" value="HATPase_EvgS-ArcB-TorS-like"/>
    <property type="match status" value="1"/>
</dbReference>
<evidence type="ECO:0000259" key="20">
    <source>
        <dbReference type="PROSITE" id="PS50924"/>
    </source>
</evidence>
<dbReference type="RefSeq" id="WP_379784508.1">
    <property type="nucleotide sequence ID" value="NZ_JBHSMU010000015.1"/>
</dbReference>
<dbReference type="PROSITE" id="PS50113">
    <property type="entry name" value="PAC"/>
    <property type="match status" value="2"/>
</dbReference>
<keyword evidence="10" id="KW-0902">Two-component regulatory system</keyword>
<feature type="transmembrane region" description="Helical" evidence="14">
    <location>
        <begin position="89"/>
        <end position="109"/>
    </location>
</feature>
<dbReference type="Pfam" id="PF03707">
    <property type="entry name" value="MHYT"/>
    <property type="match status" value="4"/>
</dbReference>
<dbReference type="PRINTS" id="PR00344">
    <property type="entry name" value="BCTRLSENSOR"/>
</dbReference>
<dbReference type="InterPro" id="IPR005330">
    <property type="entry name" value="MHYT_dom"/>
</dbReference>
<proteinExistence type="predicted"/>
<feature type="modified residue" description="Phosphohistidine" evidence="12">
    <location>
        <position position="973"/>
    </location>
</feature>
<evidence type="ECO:0000256" key="8">
    <source>
        <dbReference type="ARBA" id="ARBA00022840"/>
    </source>
</evidence>
<dbReference type="PANTHER" id="PTHR45339">
    <property type="entry name" value="HYBRID SIGNAL TRANSDUCTION HISTIDINE KINASE J"/>
    <property type="match status" value="1"/>
</dbReference>
<name>A0ABW0L7X5_9BURK</name>
<dbReference type="InterPro" id="IPR000014">
    <property type="entry name" value="PAS"/>
</dbReference>
<dbReference type="Gene3D" id="3.30.450.20">
    <property type="entry name" value="PAS domain"/>
    <property type="match status" value="2"/>
</dbReference>
<dbReference type="Gene3D" id="1.20.120.160">
    <property type="entry name" value="HPT domain"/>
    <property type="match status" value="1"/>
</dbReference>
<feature type="modified residue" description="4-aspartylphosphate" evidence="13">
    <location>
        <position position="827"/>
    </location>
</feature>
<dbReference type="InterPro" id="IPR036641">
    <property type="entry name" value="HPT_dom_sf"/>
</dbReference>
<dbReference type="Gene3D" id="3.30.565.10">
    <property type="entry name" value="Histidine kinase-like ATPase, C-terminal domain"/>
    <property type="match status" value="1"/>
</dbReference>
<keyword evidence="4" id="KW-1003">Cell membrane</keyword>
<evidence type="ECO:0000256" key="14">
    <source>
        <dbReference type="PROSITE-ProRule" id="PRU00244"/>
    </source>
</evidence>
<dbReference type="PANTHER" id="PTHR45339:SF1">
    <property type="entry name" value="HYBRID SIGNAL TRANSDUCTION HISTIDINE KINASE J"/>
    <property type="match status" value="1"/>
</dbReference>
<dbReference type="InterPro" id="IPR000700">
    <property type="entry name" value="PAS-assoc_C"/>
</dbReference>
<reference evidence="22" key="1">
    <citation type="journal article" date="2019" name="Int. J. Syst. Evol. Microbiol.">
        <title>The Global Catalogue of Microorganisms (GCM) 10K type strain sequencing project: providing services to taxonomists for standard genome sequencing and annotation.</title>
        <authorList>
            <consortium name="The Broad Institute Genomics Platform"/>
            <consortium name="The Broad Institute Genome Sequencing Center for Infectious Disease"/>
            <person name="Wu L."/>
            <person name="Ma J."/>
        </authorList>
    </citation>
    <scope>NUCLEOTIDE SEQUENCE [LARGE SCALE GENOMIC DNA]</scope>
    <source>
        <strain evidence="22">KACC 12649</strain>
    </source>
</reference>
<dbReference type="Gene3D" id="3.40.50.2300">
    <property type="match status" value="1"/>
</dbReference>
<dbReference type="Pfam" id="PF00512">
    <property type="entry name" value="HisKA"/>
    <property type="match status" value="1"/>
</dbReference>
<dbReference type="PROSITE" id="PS50924">
    <property type="entry name" value="MHYT"/>
    <property type="match status" value="1"/>
</dbReference>
<sequence length="1131" mass="121851">MPLFMLPDDPSLLSYGIYDPKLVVLSLLVAIFASWMGLQVAGQARQQTRLRTVFLLTGSLALGAGVWAMHFIGMLAFNLCTQVDYDPMVTVLSSLPSIAASFVALNLIARERIGTGTLVVGGVLVGAGIGAMHYAGMAGMRMSLDLRYDPLTFGLSIVVAVVLATLALWVRFGLSRFSSLSKGRRLLLAAIVMGCAITGMHYTGMEAARFVGTVDATAAVTSDTTFLALAISLITVLFTGVVLAANGLLRYRQLYVELSRSEAWMRALLTTTVDGVITIDREGRIEEFNASAEKIFGWRREEIVGGNIRLLMTDANRNNEDGGLLGYLRDSSTNAAPNNEEVEALRRDGSVVPLRVAVGHARMAERELFVCFVTDITERREMVGALRASENQFRSLIGTIPGISYRSRIEGEHPMVFISDAVERVAGYPAHDFIGDPPGARPRRCFGALIHAADRVRVSEAIESALAEDRPYLVEYRLLHADGSTRWLWENGTGVRNDAGELTWLDGVILDISERRTMEEALRDAKDAAEQAAAARATFVANMSHEIRTPMNSILGFTDVLLDGELAPEQRRHLDTVRNAGRSLLRLLNEILDTAKLEKGAVELEINDFNLLSLIDELSSTLAANARAKGLQVDIHYDPALPTNLRGDELRIRQVLTNLLDNAIKFTASGSVLLRAEPQGDQLHFSVTDTGIGIAPERLQAIFDPFTQADSSMTRRFGGTGLGTTISKQLVELMGGKIWAESTVGEGTTFHVLLPLVVARFAPQQARVRTACALPPLRVLAADDVPQNLELLQLLLARRGHTMTAVSDGAAVVEIAGRQDFDLVLMDFQMPVLDGLRATRLIREQAEAAGRPRVPVIAMTASVLLEHRRAAAEVGMDGFASKPVDWTTLSHEIARVLGITQGTSQGAGAAGALGPALERQVLNRAGGLHRWGGNEDAYREALEHFHSQHALLPQFLRGFADAGDYPSLRMLAHKARGVAANISLELLADALGELEALAEGDKGSGLASLALLPEALAKADAAHEAALLMIRAERPAQAPARAELVPTYDLPRARRAGRVLAEALARGAFDDAALAGLAAALAGHPVAARVTQVQAALADFDFDLAQQQLDAVLGALSALDGQDDPTPQETM</sequence>
<dbReference type="PROSITE" id="PS50112">
    <property type="entry name" value="PAS"/>
    <property type="match status" value="2"/>
</dbReference>
<feature type="domain" description="Response regulatory" evidence="16">
    <location>
        <begin position="778"/>
        <end position="897"/>
    </location>
</feature>
<dbReference type="InterPro" id="IPR036097">
    <property type="entry name" value="HisK_dim/P_sf"/>
</dbReference>
<evidence type="ECO:0000256" key="2">
    <source>
        <dbReference type="ARBA" id="ARBA00004651"/>
    </source>
</evidence>
<feature type="domain" description="PAS" evidence="17">
    <location>
        <begin position="389"/>
        <end position="469"/>
    </location>
</feature>
<feature type="transmembrane region" description="Helical" evidence="14">
    <location>
        <begin position="53"/>
        <end position="77"/>
    </location>
</feature>
<evidence type="ECO:0000256" key="12">
    <source>
        <dbReference type="PROSITE-ProRule" id="PRU00110"/>
    </source>
</evidence>
<evidence type="ECO:0000256" key="5">
    <source>
        <dbReference type="ARBA" id="ARBA00022553"/>
    </source>
</evidence>
<comment type="subcellular location">
    <subcellularLocation>
        <location evidence="2">Cell membrane</location>
        <topology evidence="2">Multi-pass membrane protein</topology>
    </subcellularLocation>
</comment>
<feature type="domain" description="MHYT" evidence="20">
    <location>
        <begin position="18"/>
        <end position="211"/>
    </location>
</feature>
<evidence type="ECO:0000256" key="11">
    <source>
        <dbReference type="ARBA" id="ARBA00023136"/>
    </source>
</evidence>
<keyword evidence="11 14" id="KW-0472">Membrane</keyword>
<dbReference type="InterPro" id="IPR036890">
    <property type="entry name" value="HATPase_C_sf"/>
</dbReference>
<feature type="transmembrane region" description="Helical" evidence="14">
    <location>
        <begin position="225"/>
        <end position="249"/>
    </location>
</feature>
<dbReference type="Pfam" id="PF00989">
    <property type="entry name" value="PAS"/>
    <property type="match status" value="1"/>
</dbReference>
<dbReference type="SMART" id="SM00388">
    <property type="entry name" value="HisKA"/>
    <property type="match status" value="1"/>
</dbReference>
<organism evidence="21 22">
    <name type="scientific">Massilia niabensis</name>
    <dbReference type="NCBI Taxonomy" id="544910"/>
    <lineage>
        <taxon>Bacteria</taxon>
        <taxon>Pseudomonadati</taxon>
        <taxon>Pseudomonadota</taxon>
        <taxon>Betaproteobacteria</taxon>
        <taxon>Burkholderiales</taxon>
        <taxon>Oxalobacteraceae</taxon>
        <taxon>Telluria group</taxon>
        <taxon>Massilia</taxon>
    </lineage>
</organism>
<feature type="transmembrane region" description="Helical" evidence="14">
    <location>
        <begin position="116"/>
        <end position="135"/>
    </location>
</feature>
<keyword evidence="9 14" id="KW-1133">Transmembrane helix</keyword>
<feature type="transmembrane region" description="Helical" evidence="14">
    <location>
        <begin position="20"/>
        <end position="41"/>
    </location>
</feature>
<evidence type="ECO:0000259" key="19">
    <source>
        <dbReference type="PROSITE" id="PS50894"/>
    </source>
</evidence>
<evidence type="ECO:0000256" key="13">
    <source>
        <dbReference type="PROSITE-ProRule" id="PRU00169"/>
    </source>
</evidence>
<keyword evidence="8" id="KW-0067">ATP-binding</keyword>
<evidence type="ECO:0000313" key="21">
    <source>
        <dbReference type="EMBL" id="MFC5461067.1"/>
    </source>
</evidence>
<dbReference type="PROSITE" id="PS50894">
    <property type="entry name" value="HPT"/>
    <property type="match status" value="1"/>
</dbReference>
<evidence type="ECO:0000259" key="18">
    <source>
        <dbReference type="PROSITE" id="PS50113"/>
    </source>
</evidence>
<dbReference type="InterPro" id="IPR001610">
    <property type="entry name" value="PAC"/>
</dbReference>
<evidence type="ECO:0000259" key="15">
    <source>
        <dbReference type="PROSITE" id="PS50109"/>
    </source>
</evidence>
<dbReference type="InterPro" id="IPR001789">
    <property type="entry name" value="Sig_transdc_resp-reg_receiver"/>
</dbReference>
<dbReference type="InterPro" id="IPR004358">
    <property type="entry name" value="Sig_transdc_His_kin-like_C"/>
</dbReference>
<feature type="domain" description="HPt" evidence="19">
    <location>
        <begin position="934"/>
        <end position="1026"/>
    </location>
</feature>
<gene>
    <name evidence="21" type="ORF">ACFPN5_14740</name>
</gene>
<dbReference type="Pfam" id="PF00072">
    <property type="entry name" value="Response_reg"/>
    <property type="match status" value="1"/>
</dbReference>
<keyword evidence="6 14" id="KW-0812">Transmembrane</keyword>
<dbReference type="Pfam" id="PF08447">
    <property type="entry name" value="PAS_3"/>
    <property type="match status" value="1"/>
</dbReference>
<dbReference type="InterPro" id="IPR035965">
    <property type="entry name" value="PAS-like_dom_sf"/>
</dbReference>
<dbReference type="SUPFAM" id="SSF55874">
    <property type="entry name" value="ATPase domain of HSP90 chaperone/DNA topoisomerase II/histidine kinase"/>
    <property type="match status" value="1"/>
</dbReference>
<evidence type="ECO:0000313" key="22">
    <source>
        <dbReference type="Proteomes" id="UP001596050"/>
    </source>
</evidence>
<dbReference type="Proteomes" id="UP001596050">
    <property type="component" value="Unassembled WGS sequence"/>
</dbReference>
<dbReference type="CDD" id="cd00082">
    <property type="entry name" value="HisKA"/>
    <property type="match status" value="1"/>
</dbReference>
<dbReference type="SMART" id="SM00387">
    <property type="entry name" value="HATPase_c"/>
    <property type="match status" value="1"/>
</dbReference>
<dbReference type="SUPFAM" id="SSF52172">
    <property type="entry name" value="CheY-like"/>
    <property type="match status" value="1"/>
</dbReference>
<dbReference type="SUPFAM" id="SSF55785">
    <property type="entry name" value="PYP-like sensor domain (PAS domain)"/>
    <property type="match status" value="2"/>
</dbReference>
<dbReference type="EC" id="2.7.13.3" evidence="3"/>
<evidence type="ECO:0000259" key="16">
    <source>
        <dbReference type="PROSITE" id="PS50110"/>
    </source>
</evidence>
<evidence type="ECO:0000256" key="7">
    <source>
        <dbReference type="ARBA" id="ARBA00022741"/>
    </source>
</evidence>
<dbReference type="InterPro" id="IPR003594">
    <property type="entry name" value="HATPase_dom"/>
</dbReference>
<feature type="domain" description="Histidine kinase" evidence="15">
    <location>
        <begin position="542"/>
        <end position="758"/>
    </location>
</feature>
<dbReference type="Pfam" id="PF02518">
    <property type="entry name" value="HATPase_c"/>
    <property type="match status" value="1"/>
</dbReference>
<dbReference type="PROSITE" id="PS50110">
    <property type="entry name" value="RESPONSE_REGULATORY"/>
    <property type="match status" value="1"/>
</dbReference>
<dbReference type="NCBIfam" id="TIGR00229">
    <property type="entry name" value="sensory_box"/>
    <property type="match status" value="2"/>
</dbReference>
<keyword evidence="5 13" id="KW-0597">Phosphoprotein</keyword>
<dbReference type="CDD" id="cd00130">
    <property type="entry name" value="PAS"/>
    <property type="match status" value="2"/>
</dbReference>